<accession>A0A8R7QI93</accession>
<sequence>MAERLCSKKAAVAAGEDRLSTLPEDVIHLVLSLLPSCQAVRTCVLATRWRTLWKSVPSLRVDADDEAYRCCQDLKRFIDSFLRCRDPTPLHECEILFDDDRRSEEFHQDFELWLRYAVSHKVRVLRFEILAGHDPLQLSAGAVISEHLTTLILRCVEFEDFSLDVSGCQSLEVLEMHECVINIGTALPKSLKHLTIRDTSFGSQDSPCLTSAPGLVTLEVADCHGWTPLFKSLPSLVAAFINTEYVLKGSCGNSFNGYCGHEQCVVCHGIADFVFLEGLSGATNLELTAEYFMIFRTDIEWCPMFSRLKTLLLSDWCMAQYFHGLVFFLKHSPILERLTLEHCTLSKQWYDTTTETYKPKDKFLVSKHLKAVEINHVKGDKRIHLLLKVLAFHGVYSELINFKEKYTS</sequence>
<dbReference type="Gramene" id="TuG1812G0500003743.01.T01">
    <property type="protein sequence ID" value="TuG1812G0500003743.01.T01"/>
    <property type="gene ID" value="TuG1812G0500003743.01"/>
</dbReference>
<keyword evidence="3" id="KW-1185">Reference proteome</keyword>
<dbReference type="Gene3D" id="1.20.1280.50">
    <property type="match status" value="1"/>
</dbReference>
<dbReference type="InterPro" id="IPR001810">
    <property type="entry name" value="F-box_dom"/>
</dbReference>
<dbReference type="RefSeq" id="XP_048575212.1">
    <property type="nucleotide sequence ID" value="XM_048719255.1"/>
</dbReference>
<gene>
    <name evidence="2" type="primary">LOC125556541</name>
</gene>
<dbReference type="InterPro" id="IPR053197">
    <property type="entry name" value="F-box_SCFL_complex_component"/>
</dbReference>
<dbReference type="Gene3D" id="3.80.10.10">
    <property type="entry name" value="Ribonuclease Inhibitor"/>
    <property type="match status" value="1"/>
</dbReference>
<evidence type="ECO:0000313" key="3">
    <source>
        <dbReference type="Proteomes" id="UP000015106"/>
    </source>
</evidence>
<dbReference type="Proteomes" id="UP000015106">
    <property type="component" value="Chromosome 5"/>
</dbReference>
<organism evidence="2 3">
    <name type="scientific">Triticum urartu</name>
    <name type="common">Red wild einkorn</name>
    <name type="synonym">Crithodium urartu</name>
    <dbReference type="NCBI Taxonomy" id="4572"/>
    <lineage>
        <taxon>Eukaryota</taxon>
        <taxon>Viridiplantae</taxon>
        <taxon>Streptophyta</taxon>
        <taxon>Embryophyta</taxon>
        <taxon>Tracheophyta</taxon>
        <taxon>Spermatophyta</taxon>
        <taxon>Magnoliopsida</taxon>
        <taxon>Liliopsida</taxon>
        <taxon>Poales</taxon>
        <taxon>Poaceae</taxon>
        <taxon>BOP clade</taxon>
        <taxon>Pooideae</taxon>
        <taxon>Triticodae</taxon>
        <taxon>Triticeae</taxon>
        <taxon>Triticinae</taxon>
        <taxon>Triticum</taxon>
    </lineage>
</organism>
<dbReference type="PANTHER" id="PTHR34223">
    <property type="entry name" value="OS11G0201299 PROTEIN"/>
    <property type="match status" value="1"/>
</dbReference>
<dbReference type="InterPro" id="IPR032675">
    <property type="entry name" value="LRR_dom_sf"/>
</dbReference>
<dbReference type="InterPro" id="IPR053781">
    <property type="entry name" value="F-box_AtFBL13-like"/>
</dbReference>
<evidence type="ECO:0000259" key="1">
    <source>
        <dbReference type="Pfam" id="PF00646"/>
    </source>
</evidence>
<dbReference type="AlphaFoldDB" id="A0A8R7QI93"/>
<dbReference type="KEGG" id="tua:125556541"/>
<feature type="domain" description="F-box" evidence="1">
    <location>
        <begin position="19"/>
        <end position="58"/>
    </location>
</feature>
<dbReference type="Pfam" id="PF00646">
    <property type="entry name" value="F-box"/>
    <property type="match status" value="1"/>
</dbReference>
<reference evidence="3" key="1">
    <citation type="journal article" date="2013" name="Nature">
        <title>Draft genome of the wheat A-genome progenitor Triticum urartu.</title>
        <authorList>
            <person name="Ling H.Q."/>
            <person name="Zhao S."/>
            <person name="Liu D."/>
            <person name="Wang J."/>
            <person name="Sun H."/>
            <person name="Zhang C."/>
            <person name="Fan H."/>
            <person name="Li D."/>
            <person name="Dong L."/>
            <person name="Tao Y."/>
            <person name="Gao C."/>
            <person name="Wu H."/>
            <person name="Li Y."/>
            <person name="Cui Y."/>
            <person name="Guo X."/>
            <person name="Zheng S."/>
            <person name="Wang B."/>
            <person name="Yu K."/>
            <person name="Liang Q."/>
            <person name="Yang W."/>
            <person name="Lou X."/>
            <person name="Chen J."/>
            <person name="Feng M."/>
            <person name="Jian J."/>
            <person name="Zhang X."/>
            <person name="Luo G."/>
            <person name="Jiang Y."/>
            <person name="Liu J."/>
            <person name="Wang Z."/>
            <person name="Sha Y."/>
            <person name="Zhang B."/>
            <person name="Wu H."/>
            <person name="Tang D."/>
            <person name="Shen Q."/>
            <person name="Xue P."/>
            <person name="Zou S."/>
            <person name="Wang X."/>
            <person name="Liu X."/>
            <person name="Wang F."/>
            <person name="Yang Y."/>
            <person name="An X."/>
            <person name="Dong Z."/>
            <person name="Zhang K."/>
            <person name="Zhang X."/>
            <person name="Luo M.C."/>
            <person name="Dvorak J."/>
            <person name="Tong Y."/>
            <person name="Wang J."/>
            <person name="Yang H."/>
            <person name="Li Z."/>
            <person name="Wang D."/>
            <person name="Zhang A."/>
            <person name="Wang J."/>
        </authorList>
    </citation>
    <scope>NUCLEOTIDE SEQUENCE</scope>
    <source>
        <strain evidence="3">cv. G1812</strain>
    </source>
</reference>
<dbReference type="SUPFAM" id="SSF81383">
    <property type="entry name" value="F-box domain"/>
    <property type="match status" value="1"/>
</dbReference>
<reference evidence="2" key="2">
    <citation type="submission" date="2018-03" db="EMBL/GenBank/DDBJ databases">
        <title>The Triticum urartu genome reveals the dynamic nature of wheat genome evolution.</title>
        <authorList>
            <person name="Ling H."/>
            <person name="Ma B."/>
            <person name="Shi X."/>
            <person name="Liu H."/>
            <person name="Dong L."/>
            <person name="Sun H."/>
            <person name="Cao Y."/>
            <person name="Gao Q."/>
            <person name="Zheng S."/>
            <person name="Li Y."/>
            <person name="Yu Y."/>
            <person name="Du H."/>
            <person name="Qi M."/>
            <person name="Li Y."/>
            <person name="Yu H."/>
            <person name="Cui Y."/>
            <person name="Wang N."/>
            <person name="Chen C."/>
            <person name="Wu H."/>
            <person name="Zhao Y."/>
            <person name="Zhang J."/>
            <person name="Li Y."/>
            <person name="Zhou W."/>
            <person name="Zhang B."/>
            <person name="Hu W."/>
            <person name="Eijk M."/>
            <person name="Tang J."/>
            <person name="Witsenboer H."/>
            <person name="Zhao S."/>
            <person name="Li Z."/>
            <person name="Zhang A."/>
            <person name="Wang D."/>
            <person name="Liang C."/>
        </authorList>
    </citation>
    <scope>NUCLEOTIDE SEQUENCE [LARGE SCALE GENOMIC DNA]</scope>
    <source>
        <strain evidence="2">cv. G1812</strain>
    </source>
</reference>
<dbReference type="CDD" id="cd22160">
    <property type="entry name" value="F-box_AtFBL13-like"/>
    <property type="match status" value="1"/>
</dbReference>
<dbReference type="OrthoDB" id="591930at2759"/>
<dbReference type="InterPro" id="IPR036047">
    <property type="entry name" value="F-box-like_dom_sf"/>
</dbReference>
<protein>
    <recommendedName>
        <fullName evidence="1">F-box domain-containing protein</fullName>
    </recommendedName>
</protein>
<dbReference type="GeneID" id="125556541"/>
<dbReference type="EnsemblPlants" id="TuG1812G0500003743.01.T01">
    <property type="protein sequence ID" value="TuG1812G0500003743.01.T01"/>
    <property type="gene ID" value="TuG1812G0500003743.01"/>
</dbReference>
<dbReference type="PANTHER" id="PTHR34223:SF108">
    <property type="entry name" value="F-BOX DOMAIN-CONTAINING PROTEIN"/>
    <property type="match status" value="1"/>
</dbReference>
<dbReference type="SUPFAM" id="SSF52047">
    <property type="entry name" value="RNI-like"/>
    <property type="match status" value="1"/>
</dbReference>
<name>A0A8R7QI93_TRIUA</name>
<reference evidence="2" key="3">
    <citation type="submission" date="2022-06" db="UniProtKB">
        <authorList>
            <consortium name="EnsemblPlants"/>
        </authorList>
    </citation>
    <scope>IDENTIFICATION</scope>
</reference>
<evidence type="ECO:0000313" key="2">
    <source>
        <dbReference type="EnsemblPlants" id="TuG1812G0500003743.01.T01"/>
    </source>
</evidence>
<proteinExistence type="predicted"/>